<dbReference type="EMBL" id="AGDW01000001">
    <property type="protein sequence ID" value="EMB34552.1"/>
    <property type="molecule type" value="Genomic_DNA"/>
</dbReference>
<dbReference type="RefSeq" id="WP_002686782.1">
    <property type="nucleotide sequence ID" value="NZ_CM001794.1"/>
</dbReference>
<proteinExistence type="predicted"/>
<keyword evidence="2" id="KW-0472">Membrane</keyword>
<dbReference type="PATRIC" id="fig|999431.4.peg.94"/>
<accession>M2CB12</accession>
<keyword evidence="1" id="KW-0175">Coiled coil</keyword>
<evidence type="ECO:0000256" key="1">
    <source>
        <dbReference type="SAM" id="Coils"/>
    </source>
</evidence>
<evidence type="ECO:0000313" key="3">
    <source>
        <dbReference type="EMBL" id="EMB34552.1"/>
    </source>
</evidence>
<feature type="transmembrane region" description="Helical" evidence="2">
    <location>
        <begin position="30"/>
        <end position="49"/>
    </location>
</feature>
<comment type="caution">
    <text evidence="3">The sequence shown here is derived from an EMBL/GenBank/DDBJ whole genome shotgun (WGS) entry which is preliminary data.</text>
</comment>
<name>M2CB12_TREDN</name>
<feature type="coiled-coil region" evidence="1">
    <location>
        <begin position="99"/>
        <end position="126"/>
    </location>
</feature>
<dbReference type="Proteomes" id="UP000011708">
    <property type="component" value="Chromosome"/>
</dbReference>
<organism evidence="3">
    <name type="scientific">Treponema denticola H1-T</name>
    <dbReference type="NCBI Taxonomy" id="999431"/>
    <lineage>
        <taxon>Bacteria</taxon>
        <taxon>Pseudomonadati</taxon>
        <taxon>Spirochaetota</taxon>
        <taxon>Spirochaetia</taxon>
        <taxon>Spirochaetales</taxon>
        <taxon>Treponemataceae</taxon>
        <taxon>Treponema</taxon>
    </lineage>
</organism>
<gene>
    <name evidence="3" type="ORF">HMPREF9725_00091</name>
</gene>
<evidence type="ECO:0000256" key="2">
    <source>
        <dbReference type="SAM" id="Phobius"/>
    </source>
</evidence>
<dbReference type="AlphaFoldDB" id="M2CB12"/>
<keyword evidence="2" id="KW-1133">Transmembrane helix</keyword>
<dbReference type="HOGENOM" id="CLU_1739698_0_0_12"/>
<keyword evidence="2" id="KW-0812">Transmembrane</keyword>
<sequence length="150" mass="17246">MILIILFICVIFVILFIVFDEDIFALFTGFSIAIFFIILVIATIAGYNAKGGFSTRNKIILMQEKMVREKKEEVLKESDILQKKVECVDHLGIASSSYLSEMIQEIKEAEKEILNKKLQLQEDIMRHNALCNVLIFGLFVIDEKNFGVEY</sequence>
<reference evidence="3" key="1">
    <citation type="submission" date="2012-01" db="EMBL/GenBank/DDBJ databases">
        <title>The Genome Sequence of Treponema denticola H1-T.</title>
        <authorList>
            <consortium name="The Broad Institute Genome Sequencing Platform"/>
            <person name="Earl A."/>
            <person name="Ward D."/>
            <person name="Feldgarden M."/>
            <person name="Gevers D."/>
            <person name="Blanton J.M."/>
            <person name="Fenno C.J."/>
            <person name="Baranova O.V."/>
            <person name="Mathney J."/>
            <person name="Dewhirst F.E."/>
            <person name="Izard J."/>
            <person name="Young S.K."/>
            <person name="Zeng Q."/>
            <person name="Gargeya S."/>
            <person name="Fitzgerald M."/>
            <person name="Haas B."/>
            <person name="Abouelleil A."/>
            <person name="Alvarado L."/>
            <person name="Arachchi H.M."/>
            <person name="Berlin A."/>
            <person name="Chapman S.B."/>
            <person name="Gearin G."/>
            <person name="Goldberg J."/>
            <person name="Griggs A."/>
            <person name="Gujja S."/>
            <person name="Hansen M."/>
            <person name="Heiman D."/>
            <person name="Howarth C."/>
            <person name="Larimer J."/>
            <person name="Lui A."/>
            <person name="MacDonald P.J.P."/>
            <person name="McCowen C."/>
            <person name="Montmayeur A."/>
            <person name="Murphy C."/>
            <person name="Neiman D."/>
            <person name="Pearson M."/>
            <person name="Priest M."/>
            <person name="Roberts A."/>
            <person name="Saif S."/>
            <person name="Shea T."/>
            <person name="Sisk P."/>
            <person name="Stolte C."/>
            <person name="Sykes S."/>
            <person name="Wortman J."/>
            <person name="Nusbaum C."/>
            <person name="Birren B."/>
        </authorList>
    </citation>
    <scope>NUCLEOTIDE SEQUENCE [LARGE SCALE GENOMIC DNA]</scope>
    <source>
        <strain evidence="3">H1-T</strain>
    </source>
</reference>
<protein>
    <submittedName>
        <fullName evidence="3">Uncharacterized protein</fullName>
    </submittedName>
</protein>